<dbReference type="GO" id="GO:0008061">
    <property type="term" value="F:chitin binding"/>
    <property type="evidence" value="ECO:0007669"/>
    <property type="project" value="InterPro"/>
</dbReference>
<dbReference type="EMBL" id="CP016808">
    <property type="protein sequence ID" value="ANY69069.1"/>
    <property type="molecule type" value="Genomic_DNA"/>
</dbReference>
<dbReference type="InterPro" id="IPR011583">
    <property type="entry name" value="Chitinase_II/V-like_cat"/>
</dbReference>
<protein>
    <submittedName>
        <fullName evidence="3">Glycoside hydrolase</fullName>
    </submittedName>
</protein>
<reference evidence="3" key="1">
    <citation type="submission" date="2016-08" db="EMBL/GenBank/DDBJ databases">
        <title>Complete Genome Seqeunce of Paenibacillus sp. BIHB 4019 from tea rhizoplane.</title>
        <authorList>
            <person name="Thakur R."/>
            <person name="Swarnkar M.K."/>
            <person name="Gulati A."/>
        </authorList>
    </citation>
    <scope>NUCLEOTIDE SEQUENCE [LARGE SCALE GENOMIC DNA]</scope>
    <source>
        <strain evidence="3">BIHB4019</strain>
    </source>
</reference>
<sequence>MKFKMRKLTALLVLLMLSQAFAAGSSMAASSATKYRVYQNDAALKEFATEKQAIAYAQSFAYSHVEQISGRVWVWDNFPRYKVYQGGASNPKWEYRTYEQAQAAAKQLGQVHIRDLQQPGWVYESYAKFQLYQGENTKNSWGFATLAAAKKEAANWGNAHIIKRSTNEWVWDNVTAAQKKVQRAGKAVYTITKDGGQISGTKTYAYLYDAVQAAAKQEGSEVTNTAKGKVVFSNVRSYEVQQNGKTVKAFISMEAAIPFAKKYAGADVVYNNVVWWTNKPYLSVYQNDKIIKSVHTKESAVTLAKSYANATVRNADGRVLWSNVTKLIYMGWNGSSNSQTILGHVAGTQGLDIDSPTWFELGDASGKLNDMSDEATASTLKAQGILVMPLLHNQFDKKMTSAFLANSAAQSAFINSLVTKLASLRVYGLNIDFEEVAGTDRASYTAFVQALTKAVHAKGMKVSIDLPRGSASWNQATAYDHAALAGIVDTIIIMAYDEHWSTGPEAGSVSSLAWAEEGVKQFLDYGIPRKKLMLGIPFYVREWKLDNAGSLISNRAIYMKEVPQLIKDTNALATPDVASGQTKYTYVKDGFTYVFWAETASTVQARINIAKKYDLAGVAAWRLGYESADLWTMMLRLK</sequence>
<dbReference type="InterPro" id="IPR017853">
    <property type="entry name" value="GH"/>
</dbReference>
<feature type="signal peptide" evidence="1">
    <location>
        <begin position="1"/>
        <end position="22"/>
    </location>
</feature>
<dbReference type="SMART" id="SM00636">
    <property type="entry name" value="Glyco_18"/>
    <property type="match status" value="1"/>
</dbReference>
<dbReference type="SUPFAM" id="SSF51445">
    <property type="entry name" value="(Trans)glycosidases"/>
    <property type="match status" value="1"/>
</dbReference>
<dbReference type="Gene3D" id="3.20.20.80">
    <property type="entry name" value="Glycosidases"/>
    <property type="match status" value="1"/>
</dbReference>
<gene>
    <name evidence="3" type="ORF">BBD42_23235</name>
</gene>
<evidence type="ECO:0000259" key="2">
    <source>
        <dbReference type="PROSITE" id="PS51910"/>
    </source>
</evidence>
<dbReference type="Gene3D" id="3.10.50.10">
    <property type="match status" value="1"/>
</dbReference>
<dbReference type="GO" id="GO:0005975">
    <property type="term" value="P:carbohydrate metabolic process"/>
    <property type="evidence" value="ECO:0007669"/>
    <property type="project" value="InterPro"/>
</dbReference>
<dbReference type="InterPro" id="IPR029070">
    <property type="entry name" value="Chitinase_insertion_sf"/>
</dbReference>
<dbReference type="PANTHER" id="PTHR46066:SF2">
    <property type="entry name" value="CHITINASE DOMAIN-CONTAINING PROTEIN 1"/>
    <property type="match status" value="1"/>
</dbReference>
<dbReference type="GO" id="GO:0016787">
    <property type="term" value="F:hydrolase activity"/>
    <property type="evidence" value="ECO:0007669"/>
    <property type="project" value="UniProtKB-KW"/>
</dbReference>
<accession>A0A1B2DMY2</accession>
<dbReference type="PANTHER" id="PTHR46066">
    <property type="entry name" value="CHITINASE DOMAIN-CONTAINING PROTEIN 1 FAMILY MEMBER"/>
    <property type="match status" value="1"/>
</dbReference>
<evidence type="ECO:0000256" key="1">
    <source>
        <dbReference type="SAM" id="SignalP"/>
    </source>
</evidence>
<dbReference type="InterPro" id="IPR001223">
    <property type="entry name" value="Glyco_hydro18_cat"/>
</dbReference>
<dbReference type="AlphaFoldDB" id="A0A1B2DMY2"/>
<keyword evidence="1" id="KW-0732">Signal</keyword>
<proteinExistence type="predicted"/>
<feature type="chain" id="PRO_5008535030" evidence="1">
    <location>
        <begin position="23"/>
        <end position="638"/>
    </location>
</feature>
<name>A0A1B2DMY2_9BACL</name>
<evidence type="ECO:0000313" key="3">
    <source>
        <dbReference type="EMBL" id="ANY69069.1"/>
    </source>
</evidence>
<dbReference type="RefSeq" id="WP_099520121.1">
    <property type="nucleotide sequence ID" value="NZ_CP016808.1"/>
</dbReference>
<dbReference type="Pfam" id="PF00704">
    <property type="entry name" value="Glyco_hydro_18"/>
    <property type="match status" value="1"/>
</dbReference>
<keyword evidence="3" id="KW-0378">Hydrolase</keyword>
<feature type="domain" description="GH18" evidence="2">
    <location>
        <begin position="324"/>
        <end position="638"/>
    </location>
</feature>
<dbReference type="PROSITE" id="PS51910">
    <property type="entry name" value="GH18_2"/>
    <property type="match status" value="1"/>
</dbReference>
<organism evidence="3">
    <name type="scientific">Paenibacillus sp. BIHB 4019</name>
    <dbReference type="NCBI Taxonomy" id="1870819"/>
    <lineage>
        <taxon>Bacteria</taxon>
        <taxon>Bacillati</taxon>
        <taxon>Bacillota</taxon>
        <taxon>Bacilli</taxon>
        <taxon>Bacillales</taxon>
        <taxon>Paenibacillaceae</taxon>
        <taxon>Paenibacillus</taxon>
    </lineage>
</organism>